<evidence type="ECO:0000313" key="1">
    <source>
        <dbReference type="EMBL" id="KKP92544.1"/>
    </source>
</evidence>
<name>A0A0G0DE32_9BACT</name>
<reference evidence="1 2" key="1">
    <citation type="journal article" date="2015" name="Nature">
        <title>rRNA introns, odd ribosomes, and small enigmatic genomes across a large radiation of phyla.</title>
        <authorList>
            <person name="Brown C.T."/>
            <person name="Hug L.A."/>
            <person name="Thomas B.C."/>
            <person name="Sharon I."/>
            <person name="Castelle C.J."/>
            <person name="Singh A."/>
            <person name="Wilkins M.J."/>
            <person name="Williams K.H."/>
            <person name="Banfield J.F."/>
        </authorList>
    </citation>
    <scope>NUCLEOTIDE SEQUENCE [LARGE SCALE GENOMIC DNA]</scope>
</reference>
<protein>
    <submittedName>
        <fullName evidence="1">Uncharacterized protein</fullName>
    </submittedName>
</protein>
<accession>A0A0G0DE32</accession>
<dbReference type="InterPro" id="IPR029060">
    <property type="entry name" value="PIN-like_dom_sf"/>
</dbReference>
<dbReference type="EMBL" id="LBRE01000010">
    <property type="protein sequence ID" value="KKP92544.1"/>
    <property type="molecule type" value="Genomic_DNA"/>
</dbReference>
<gene>
    <name evidence="1" type="ORF">UR96_C0010G0012</name>
</gene>
<sequence length="196" mass="22425">MGKQEFVYLDSCVILDCISFKQGFTKVCRNRKFDIGEIDSQKAEIMLSEINIIEVTEHLKDAEATRIAIQEGYSYFDLNKQRLEEIELSEDNIKNVDELLRNELFNLPAVVSIKSKGLSKNDITTLLNICNKYSIFFVDAMHFLIADKEGCNYFITSDEKLRKGLNKLIEDSFSSATMLIMSPQEFKNSVLPKLVA</sequence>
<organism evidence="1 2">
    <name type="scientific">candidate division WS6 bacterium GW2011_GWC1_36_11</name>
    <dbReference type="NCBI Taxonomy" id="1619090"/>
    <lineage>
        <taxon>Bacteria</taxon>
        <taxon>Candidatus Dojkabacteria</taxon>
    </lineage>
</organism>
<dbReference type="AlphaFoldDB" id="A0A0G0DE32"/>
<dbReference type="SUPFAM" id="SSF88723">
    <property type="entry name" value="PIN domain-like"/>
    <property type="match status" value="1"/>
</dbReference>
<proteinExistence type="predicted"/>
<evidence type="ECO:0000313" key="2">
    <source>
        <dbReference type="Proteomes" id="UP000034140"/>
    </source>
</evidence>
<comment type="caution">
    <text evidence="1">The sequence shown here is derived from an EMBL/GenBank/DDBJ whole genome shotgun (WGS) entry which is preliminary data.</text>
</comment>
<dbReference type="Proteomes" id="UP000034140">
    <property type="component" value="Unassembled WGS sequence"/>
</dbReference>